<sequence length="425" mass="43828">MDARRLCCLALPLLLVACGAGEQSQPGNPSAGARLSASGAPAPQHAAAPGPAISFSGYLSQYTVAPATGGFLVTDILSGATQLVPADSRLRFADTALALDLSGNAGQAYRLYQAAFKRKPDLAGLGYHIGTMDNGAPLNTVAASFVTSQEFMSLYGAPNSAAFVTLLYANVLGRAPDAAGLAYHVGNLDGTGPLGVRLSQAEVLAQFSDSPENIALLANAVRNGIEYLPFGSSLPANAMAEYAGQYDVTVRGADQGAIGITIQPDGTMALFGHLVNQDAGGSGTLQPGGRFSVALPTTAGQSVTLTGSLNLAAGVLAGSWVNTSTGQAGVFSWTKPVQPALKFPQVQAIIIQRCVPCHSARPTVPGFNPAPLGIRFDTEAEIRARSTQIFTSTVQSQFMPWANMTGMTQAERDLLAAWFAAGMPP</sequence>
<gene>
    <name evidence="3" type="ORF">GTP77_11870</name>
</gene>
<protein>
    <submittedName>
        <fullName evidence="3">DUF4214 domain-containing protein</fullName>
    </submittedName>
</protein>
<evidence type="ECO:0000259" key="2">
    <source>
        <dbReference type="Pfam" id="PF13946"/>
    </source>
</evidence>
<dbReference type="AlphaFoldDB" id="A0A7X4HD44"/>
<dbReference type="Proteomes" id="UP000450676">
    <property type="component" value="Unassembled WGS sequence"/>
</dbReference>
<dbReference type="PROSITE" id="PS51257">
    <property type="entry name" value="PROKAR_LIPOPROTEIN"/>
    <property type="match status" value="1"/>
</dbReference>
<evidence type="ECO:0000256" key="1">
    <source>
        <dbReference type="SAM" id="SignalP"/>
    </source>
</evidence>
<proteinExistence type="predicted"/>
<evidence type="ECO:0000313" key="3">
    <source>
        <dbReference type="EMBL" id="MYN08030.1"/>
    </source>
</evidence>
<dbReference type="RefSeq" id="WP_161072372.1">
    <property type="nucleotide sequence ID" value="NZ_CP086370.1"/>
</dbReference>
<feature type="domain" description="DUF4214" evidence="2">
    <location>
        <begin position="142"/>
        <end position="216"/>
    </location>
</feature>
<name>A0A7X4HD44_9BURK</name>
<dbReference type="Gene3D" id="1.10.3130.20">
    <property type="entry name" value="Phycobilisome linker domain"/>
    <property type="match status" value="1"/>
</dbReference>
<dbReference type="InterPro" id="IPR038255">
    <property type="entry name" value="PBS_linker_sf"/>
</dbReference>
<evidence type="ECO:0000313" key="4">
    <source>
        <dbReference type="Proteomes" id="UP000450676"/>
    </source>
</evidence>
<accession>A0A7X4HD44</accession>
<keyword evidence="4" id="KW-1185">Reference proteome</keyword>
<organism evidence="3 4">
    <name type="scientific">Pseudoduganella aquatica</name>
    <dbReference type="NCBI Taxonomy" id="2660641"/>
    <lineage>
        <taxon>Bacteria</taxon>
        <taxon>Pseudomonadati</taxon>
        <taxon>Pseudomonadota</taxon>
        <taxon>Betaproteobacteria</taxon>
        <taxon>Burkholderiales</taxon>
        <taxon>Oxalobacteraceae</taxon>
        <taxon>Telluria group</taxon>
        <taxon>Pseudoduganella</taxon>
    </lineage>
</organism>
<keyword evidence="1" id="KW-0732">Signal</keyword>
<dbReference type="Pfam" id="PF13946">
    <property type="entry name" value="DUF4214"/>
    <property type="match status" value="1"/>
</dbReference>
<reference evidence="3 4" key="1">
    <citation type="submission" date="2019-12" db="EMBL/GenBank/DDBJ databases">
        <title>Novel species isolated from a subtropical stream in China.</title>
        <authorList>
            <person name="Lu H."/>
        </authorList>
    </citation>
    <scope>NUCLEOTIDE SEQUENCE [LARGE SCALE GENOMIC DNA]</scope>
    <source>
        <strain evidence="3 4">FT127W</strain>
    </source>
</reference>
<feature type="chain" id="PRO_5030846533" evidence="1">
    <location>
        <begin position="23"/>
        <end position="425"/>
    </location>
</feature>
<feature type="signal peptide" evidence="1">
    <location>
        <begin position="1"/>
        <end position="22"/>
    </location>
</feature>
<comment type="caution">
    <text evidence="3">The sequence shown here is derived from an EMBL/GenBank/DDBJ whole genome shotgun (WGS) entry which is preliminary data.</text>
</comment>
<dbReference type="InterPro" id="IPR025282">
    <property type="entry name" value="DUF4214"/>
</dbReference>
<dbReference type="EMBL" id="WWCU01000011">
    <property type="protein sequence ID" value="MYN08030.1"/>
    <property type="molecule type" value="Genomic_DNA"/>
</dbReference>